<feature type="transmembrane region" description="Helical" evidence="2">
    <location>
        <begin position="1168"/>
        <end position="1192"/>
    </location>
</feature>
<dbReference type="EMBL" id="CP017831">
    <property type="protein sequence ID" value="AOZ95785.1"/>
    <property type="molecule type" value="Genomic_DNA"/>
</dbReference>
<feature type="region of interest" description="Disordered" evidence="1">
    <location>
        <begin position="26"/>
        <end position="49"/>
    </location>
</feature>
<evidence type="ECO:0000256" key="1">
    <source>
        <dbReference type="SAM" id="MobiDB-lite"/>
    </source>
</evidence>
<evidence type="ECO:0000313" key="4">
    <source>
        <dbReference type="EMBL" id="AOZ95785.1"/>
    </source>
</evidence>
<evidence type="ECO:0000256" key="3">
    <source>
        <dbReference type="SAM" id="SignalP"/>
    </source>
</evidence>
<proteinExistence type="predicted"/>
<dbReference type="RefSeq" id="WP_071175524.1">
    <property type="nucleotide sequence ID" value="NZ_CP017831.1"/>
</dbReference>
<dbReference type="Proteomes" id="UP000179284">
    <property type="component" value="Chromosome I"/>
</dbReference>
<keyword evidence="2" id="KW-1133">Transmembrane helix</keyword>
<dbReference type="AlphaFoldDB" id="A0A1D9P0R4"/>
<sequence length="1228" mass="133370">MKKRLCMLLLGIVLFTESVLSVCAEENDEKPRTSGVSTGTQTGALEEQKDVDEDIREELNALIPEEIEEIKIGTTEEFLDFAEKCKLDTWSVNKKVILTEDISLLGVSFNGVPTFGGVFDGQGHSISDMAIKSDMSYVALFSNVQSTGVISDLNVKGTVIPAGSQIIVGGIVADNYGLLNNLTFEGVVSGDDYVGGIAGMNELTGNITNCSVTGYIKGVHFAGGVAGENMGNISKCINESAVNTTNVDTQITIDSMNTLNKVLSMIKNGESSSEEARADITTSDIGGIAGLSIGIISDCINQGLVGYEHVGYNIGGIAGRQSGYVYRCTNNAVIHGRKDVGGIVGQAEPYVTVDLSTDVAYQLNVAISELHDRVTTTLQDTKKQSNTITNRLNVIQQFTSSAIEDVRFIANETTDFANGVSGATSEAFSRVQYVMEESSKDDGLMDQTNAAIGNASDAASSLKDTVNDLGLEQYMSDPDKKKYQDAKDTLEILASQYANLSRDAGTAYYNRYVEQHRGDYGDTTDLQYSMPFGTDVSTAEKLVESYNVTGTWRHSTDDRLFPDNNSTDDKDLNSAALADAEPKADAYAKAKYRSPVDDQEGALAYTRDLNDATEQVRSLTIYYLPFMADAARGDALKAMGAIESAADNLESAGDSARGIVKNLAGRGAISFPQFSAQYKAHTTSLADNMQGMNDNFGLLNNEMNSATGVIVDDLQDIADQFNVIMNLYTDAIDGVLEMDYSNTFEDVSLEEALICTDATVDKCINYGTVYGDIDTSGIAGTMAIEYDFDAESDVTGINDSKLNTSFISKCVLRDNRNYSTSEGEKSYIGGICGLQEMGTIIGCANYGNLKSNSGEYVGGVCGSSLSYIVNSRSKGILSGASYVGGIVGDGTNIRDCVSLVDIEDTESWYGAIAGHVSDEGEVRNNFFVSDELAGIDRISYSLKAEPVSYNDNGIPYDITNLTVTYVVEDDDLEEGKEVIKKESKKFGDGLDEANYPKTNPKEGFYVTWDKPFVDSLRTDQVITATYHRFRTTISEANVGVSDDSVFQSELLVDGSFKADDKLVVERQNSFDVKNFTTIKDYDADTLKNYTTLKVTIPDDGAKEHQIRYRPNSKVVEELGEYEVYLVTADGEELLEKTGEIGDYSTYDIAGNEFTLKVRFPRAKLAVSLIKYVIIAIVIACVLLVLLIIFAIIRGGKKAPKIFRFLAKKLSKKIEDKEQIFYDDSGDDK</sequence>
<evidence type="ECO:0008006" key="6">
    <source>
        <dbReference type="Google" id="ProtNLM"/>
    </source>
</evidence>
<protein>
    <recommendedName>
        <fullName evidence="6">GLUG domain-containing protein</fullName>
    </recommendedName>
</protein>
<keyword evidence="5" id="KW-1185">Reference proteome</keyword>
<dbReference type="OrthoDB" id="2067910at2"/>
<keyword evidence="2" id="KW-0472">Membrane</keyword>
<evidence type="ECO:0000256" key="2">
    <source>
        <dbReference type="SAM" id="Phobius"/>
    </source>
</evidence>
<keyword evidence="2" id="KW-0812">Transmembrane</keyword>
<feature type="signal peptide" evidence="3">
    <location>
        <begin position="1"/>
        <end position="24"/>
    </location>
</feature>
<dbReference type="Gene3D" id="2.160.20.110">
    <property type="match status" value="2"/>
</dbReference>
<accession>A0A1D9P0R4</accession>
<gene>
    <name evidence="4" type="ORF">bhn_I0751</name>
</gene>
<evidence type="ECO:0000313" key="5">
    <source>
        <dbReference type="Proteomes" id="UP000179284"/>
    </source>
</evidence>
<keyword evidence="3" id="KW-0732">Signal</keyword>
<dbReference type="KEGG" id="bhu:bhn_I0751"/>
<name>A0A1D9P0R4_9FIRM</name>
<reference evidence="5" key="1">
    <citation type="submission" date="2016-10" db="EMBL/GenBank/DDBJ databases">
        <title>The complete genome sequence of the rumen bacterium Butyrivibrio hungatei MB2003.</title>
        <authorList>
            <person name="Palevich N."/>
            <person name="Kelly W.J."/>
            <person name="Leahy S.C."/>
            <person name="Altermann E."/>
            <person name="Rakonjac J."/>
            <person name="Attwood G.T."/>
        </authorList>
    </citation>
    <scope>NUCLEOTIDE SEQUENCE [LARGE SCALE GENOMIC DNA]</scope>
    <source>
        <strain evidence="5">MB2003</strain>
    </source>
</reference>
<feature type="compositionally biased region" description="Polar residues" evidence="1">
    <location>
        <begin position="34"/>
        <end position="43"/>
    </location>
</feature>
<feature type="chain" id="PRO_5009444054" description="GLUG domain-containing protein" evidence="3">
    <location>
        <begin position="25"/>
        <end position="1228"/>
    </location>
</feature>
<organism evidence="4 5">
    <name type="scientific">Butyrivibrio hungatei</name>
    <dbReference type="NCBI Taxonomy" id="185008"/>
    <lineage>
        <taxon>Bacteria</taxon>
        <taxon>Bacillati</taxon>
        <taxon>Bacillota</taxon>
        <taxon>Clostridia</taxon>
        <taxon>Lachnospirales</taxon>
        <taxon>Lachnospiraceae</taxon>
        <taxon>Butyrivibrio</taxon>
    </lineage>
</organism>